<keyword evidence="3" id="KW-1185">Reference proteome</keyword>
<accession>A0A4S4M942</accession>
<dbReference type="EMBL" id="SGPM01000464">
    <property type="protein sequence ID" value="THH21118.1"/>
    <property type="molecule type" value="Genomic_DNA"/>
</dbReference>
<dbReference type="Proteomes" id="UP000308730">
    <property type="component" value="Unassembled WGS sequence"/>
</dbReference>
<feature type="compositionally biased region" description="Pro residues" evidence="1">
    <location>
        <begin position="100"/>
        <end position="123"/>
    </location>
</feature>
<evidence type="ECO:0000313" key="2">
    <source>
        <dbReference type="EMBL" id="THH21118.1"/>
    </source>
</evidence>
<organism evidence="2 3">
    <name type="scientific">Antrodiella citrinella</name>
    <dbReference type="NCBI Taxonomy" id="2447956"/>
    <lineage>
        <taxon>Eukaryota</taxon>
        <taxon>Fungi</taxon>
        <taxon>Dikarya</taxon>
        <taxon>Basidiomycota</taxon>
        <taxon>Agaricomycotina</taxon>
        <taxon>Agaricomycetes</taxon>
        <taxon>Polyporales</taxon>
        <taxon>Steccherinaceae</taxon>
        <taxon>Antrodiella</taxon>
    </lineage>
</organism>
<name>A0A4S4M942_9APHY</name>
<evidence type="ECO:0000256" key="1">
    <source>
        <dbReference type="SAM" id="MobiDB-lite"/>
    </source>
</evidence>
<dbReference type="AlphaFoldDB" id="A0A4S4M942"/>
<proteinExistence type="predicted"/>
<evidence type="ECO:0000313" key="3">
    <source>
        <dbReference type="Proteomes" id="UP000308730"/>
    </source>
</evidence>
<reference evidence="2 3" key="1">
    <citation type="submission" date="2019-02" db="EMBL/GenBank/DDBJ databases">
        <title>Genome sequencing of the rare red list fungi Antrodiella citrinella (Flaviporus citrinellus).</title>
        <authorList>
            <person name="Buettner E."/>
            <person name="Kellner H."/>
        </authorList>
    </citation>
    <scope>NUCLEOTIDE SEQUENCE [LARGE SCALE GENOMIC DNA]</scope>
    <source>
        <strain evidence="2 3">DSM 108506</strain>
    </source>
</reference>
<gene>
    <name evidence="2" type="ORF">EUX98_g8452</name>
</gene>
<comment type="caution">
    <text evidence="2">The sequence shown here is derived from an EMBL/GenBank/DDBJ whole genome shotgun (WGS) entry which is preliminary data.</text>
</comment>
<sequence length="288" mass="31722">MRTAVGGFLASPGLSVVDVLAKLQPYPTLSTLLIVLRHMEAAHHVAHGALREPNYTINSINELLNRFRTMMIELELVQNVIINTMVIADVNPEYLSSENLPPPPSPSPPPRVPTPRPPIPLSSPSPVIGTPPAWWGTVPSTFIPRAWEVDTVDLPVAPPHASEVTAGPVLLQWEQENQLSPDSPVFIEDQTPAPSPMSTPVVLHQTSLVPGRQNIAVFCEGRTRGPLLQTRTLLEYRQTEGPLIFCKGISLLKEEGRVNLRKRHEREGRVRTPRLSLPLFAPPEISTP</sequence>
<protein>
    <submittedName>
        <fullName evidence="2">Uncharacterized protein</fullName>
    </submittedName>
</protein>
<feature type="region of interest" description="Disordered" evidence="1">
    <location>
        <begin position="97"/>
        <end position="125"/>
    </location>
</feature>